<dbReference type="EMBL" id="JAFDVH010000017">
    <property type="protein sequence ID" value="KAG7462039.1"/>
    <property type="molecule type" value="Genomic_DNA"/>
</dbReference>
<sequence length="177" mass="20434">MKTAIVLVVLFAWVSVSATETETEDSGLAVDVSEYCASNFPQRCRRRGTWYRVGNHCLGYFRGPLNFTDAEFRCRKEVHGGHLVSVHSYHDNVQLLCIIMKHNHGHPRIWMGGMEMFRSKKFIWTDGSPWNYKAWVPGQPDNTNNVEDCVEMNWSYAGKWNDNACSRRKSYVCSFKA</sequence>
<dbReference type="PANTHER" id="PTHR22803">
    <property type="entry name" value="MANNOSE, PHOSPHOLIPASE, LECTIN RECEPTOR RELATED"/>
    <property type="match status" value="1"/>
</dbReference>
<evidence type="ECO:0000313" key="5">
    <source>
        <dbReference type="Proteomes" id="UP001046870"/>
    </source>
</evidence>
<feature type="chain" id="PRO_5038669919" description="C-type lectin domain-containing protein" evidence="2">
    <location>
        <begin position="19"/>
        <end position="177"/>
    </location>
</feature>
<gene>
    <name evidence="4" type="ORF">MATL_G00198470</name>
</gene>
<evidence type="ECO:0000256" key="1">
    <source>
        <dbReference type="ARBA" id="ARBA00023157"/>
    </source>
</evidence>
<dbReference type="InterPro" id="IPR016187">
    <property type="entry name" value="CTDL_fold"/>
</dbReference>
<dbReference type="OrthoDB" id="418245at2759"/>
<dbReference type="Proteomes" id="UP001046870">
    <property type="component" value="Chromosome 17"/>
</dbReference>
<dbReference type="InterPro" id="IPR018378">
    <property type="entry name" value="C-type_lectin_CS"/>
</dbReference>
<feature type="domain" description="C-type lectin" evidence="3">
    <location>
        <begin position="53"/>
        <end position="174"/>
    </location>
</feature>
<evidence type="ECO:0000256" key="2">
    <source>
        <dbReference type="SAM" id="SignalP"/>
    </source>
</evidence>
<dbReference type="Gene3D" id="3.10.100.10">
    <property type="entry name" value="Mannose-Binding Protein A, subunit A"/>
    <property type="match status" value="1"/>
</dbReference>
<keyword evidence="5" id="KW-1185">Reference proteome</keyword>
<protein>
    <recommendedName>
        <fullName evidence="3">C-type lectin domain-containing protein</fullName>
    </recommendedName>
</protein>
<dbReference type="PROSITE" id="PS00615">
    <property type="entry name" value="C_TYPE_LECTIN_1"/>
    <property type="match status" value="1"/>
</dbReference>
<evidence type="ECO:0000259" key="3">
    <source>
        <dbReference type="PROSITE" id="PS50041"/>
    </source>
</evidence>
<evidence type="ECO:0000313" key="4">
    <source>
        <dbReference type="EMBL" id="KAG7462039.1"/>
    </source>
</evidence>
<dbReference type="InterPro" id="IPR001304">
    <property type="entry name" value="C-type_lectin-like"/>
</dbReference>
<dbReference type="AlphaFoldDB" id="A0A9D3SZF5"/>
<comment type="caution">
    <text evidence="4">The sequence shown here is derived from an EMBL/GenBank/DDBJ whole genome shotgun (WGS) entry which is preliminary data.</text>
</comment>
<dbReference type="SMART" id="SM00034">
    <property type="entry name" value="CLECT"/>
    <property type="match status" value="1"/>
</dbReference>
<dbReference type="InterPro" id="IPR016186">
    <property type="entry name" value="C-type_lectin-like/link_sf"/>
</dbReference>
<dbReference type="PROSITE" id="PS50041">
    <property type="entry name" value="C_TYPE_LECTIN_2"/>
    <property type="match status" value="1"/>
</dbReference>
<keyword evidence="1" id="KW-1015">Disulfide bond</keyword>
<reference evidence="4" key="1">
    <citation type="submission" date="2021-01" db="EMBL/GenBank/DDBJ databases">
        <authorList>
            <person name="Zahm M."/>
            <person name="Roques C."/>
            <person name="Cabau C."/>
            <person name="Klopp C."/>
            <person name="Donnadieu C."/>
            <person name="Jouanno E."/>
            <person name="Lampietro C."/>
            <person name="Louis A."/>
            <person name="Herpin A."/>
            <person name="Echchiki A."/>
            <person name="Berthelot C."/>
            <person name="Parey E."/>
            <person name="Roest-Crollius H."/>
            <person name="Braasch I."/>
            <person name="Postlethwait J."/>
            <person name="Bobe J."/>
            <person name="Montfort J."/>
            <person name="Bouchez O."/>
            <person name="Begum T."/>
            <person name="Mejri S."/>
            <person name="Adams A."/>
            <person name="Chen W.-J."/>
            <person name="Guiguen Y."/>
        </authorList>
    </citation>
    <scope>NUCLEOTIDE SEQUENCE</scope>
    <source>
        <strain evidence="4">YG-15Mar2019-1</strain>
        <tissue evidence="4">Brain</tissue>
    </source>
</reference>
<organism evidence="4 5">
    <name type="scientific">Megalops atlanticus</name>
    <name type="common">Tarpon</name>
    <name type="synonym">Clupea gigantea</name>
    <dbReference type="NCBI Taxonomy" id="7932"/>
    <lineage>
        <taxon>Eukaryota</taxon>
        <taxon>Metazoa</taxon>
        <taxon>Chordata</taxon>
        <taxon>Craniata</taxon>
        <taxon>Vertebrata</taxon>
        <taxon>Euteleostomi</taxon>
        <taxon>Actinopterygii</taxon>
        <taxon>Neopterygii</taxon>
        <taxon>Teleostei</taxon>
        <taxon>Elopiformes</taxon>
        <taxon>Megalopidae</taxon>
        <taxon>Megalops</taxon>
    </lineage>
</organism>
<feature type="signal peptide" evidence="2">
    <location>
        <begin position="1"/>
        <end position="18"/>
    </location>
</feature>
<dbReference type="SUPFAM" id="SSF56436">
    <property type="entry name" value="C-type lectin-like"/>
    <property type="match status" value="1"/>
</dbReference>
<proteinExistence type="predicted"/>
<dbReference type="Pfam" id="PF00059">
    <property type="entry name" value="Lectin_C"/>
    <property type="match status" value="1"/>
</dbReference>
<keyword evidence="2" id="KW-0732">Signal</keyword>
<name>A0A9D3SZF5_MEGAT</name>
<accession>A0A9D3SZF5</accession>
<dbReference type="InterPro" id="IPR050111">
    <property type="entry name" value="C-type_lectin/snaclec_domain"/>
</dbReference>